<protein>
    <submittedName>
        <fullName evidence="1">Uncharacterized protein</fullName>
    </submittedName>
</protein>
<sequence>MASVEFHMMEGVKGGCEDDDSIDLRGGQPAGGFSYMKDCVVDFSGHVPSIEFSDKVHYMVDACMSCTWIERMLGYVWNLLGYYGSSQDSMQQGLSVRGDEYLAGDIYVYGLWIIAISHSKVREDGNIENKGPHDGDHVIPNVGVVQDIGSASMNTLMDGNDMWNSDRINGSHKASLSR</sequence>
<comment type="caution">
    <text evidence="1">The sequence shown here is derived from an EMBL/GenBank/DDBJ whole genome shotgun (WGS) entry which is preliminary data.</text>
</comment>
<dbReference type="EMBL" id="JBBPBM010000002">
    <property type="protein sequence ID" value="KAK8597129.1"/>
    <property type="molecule type" value="Genomic_DNA"/>
</dbReference>
<accession>A0ABR2G977</accession>
<gene>
    <name evidence="1" type="ORF">V6N12_065605</name>
</gene>
<organism evidence="1 2">
    <name type="scientific">Hibiscus sabdariffa</name>
    <name type="common">roselle</name>
    <dbReference type="NCBI Taxonomy" id="183260"/>
    <lineage>
        <taxon>Eukaryota</taxon>
        <taxon>Viridiplantae</taxon>
        <taxon>Streptophyta</taxon>
        <taxon>Embryophyta</taxon>
        <taxon>Tracheophyta</taxon>
        <taxon>Spermatophyta</taxon>
        <taxon>Magnoliopsida</taxon>
        <taxon>eudicotyledons</taxon>
        <taxon>Gunneridae</taxon>
        <taxon>Pentapetalae</taxon>
        <taxon>rosids</taxon>
        <taxon>malvids</taxon>
        <taxon>Malvales</taxon>
        <taxon>Malvaceae</taxon>
        <taxon>Malvoideae</taxon>
        <taxon>Hibiscus</taxon>
    </lineage>
</organism>
<evidence type="ECO:0000313" key="1">
    <source>
        <dbReference type="EMBL" id="KAK8597129.1"/>
    </source>
</evidence>
<evidence type="ECO:0000313" key="2">
    <source>
        <dbReference type="Proteomes" id="UP001472677"/>
    </source>
</evidence>
<dbReference type="Proteomes" id="UP001472677">
    <property type="component" value="Unassembled WGS sequence"/>
</dbReference>
<keyword evidence="2" id="KW-1185">Reference proteome</keyword>
<reference evidence="1 2" key="1">
    <citation type="journal article" date="2024" name="G3 (Bethesda)">
        <title>Genome assembly of Hibiscus sabdariffa L. provides insights into metabolisms of medicinal natural products.</title>
        <authorList>
            <person name="Kim T."/>
        </authorList>
    </citation>
    <scope>NUCLEOTIDE SEQUENCE [LARGE SCALE GENOMIC DNA]</scope>
    <source>
        <strain evidence="1">TK-2024</strain>
        <tissue evidence="1">Old leaves</tissue>
    </source>
</reference>
<name>A0ABR2G977_9ROSI</name>
<proteinExistence type="predicted"/>